<name>A0A8B7Y1B7_ACAPL</name>
<dbReference type="KEGG" id="aplc:110976799"/>
<evidence type="ECO:0000256" key="6">
    <source>
        <dbReference type="ARBA" id="ARBA00023136"/>
    </source>
</evidence>
<comment type="similarity">
    <text evidence="1">Belongs to the adaptor complexes medium subunit family.</text>
</comment>
<dbReference type="GO" id="GO:0015031">
    <property type="term" value="P:protein transport"/>
    <property type="evidence" value="ECO:0007669"/>
    <property type="project" value="UniProtKB-KW"/>
</dbReference>
<dbReference type="GO" id="GO:0005829">
    <property type="term" value="C:cytosol"/>
    <property type="evidence" value="ECO:0007669"/>
    <property type="project" value="TreeGrafter"/>
</dbReference>
<comment type="subunit">
    <text evidence="2">Probably part of the adaptor protein complex 5 (AP-5) a tetramer composed of AP5B1, AP5M1, AP5S1 and AP5Z1.</text>
</comment>
<proteinExistence type="inferred from homology"/>
<keyword evidence="5" id="KW-0653">Protein transport</keyword>
<dbReference type="CDD" id="cd09256">
    <property type="entry name" value="AP_MuD_MHD"/>
    <property type="match status" value="1"/>
</dbReference>
<evidence type="ECO:0000256" key="5">
    <source>
        <dbReference type="ARBA" id="ARBA00022927"/>
    </source>
</evidence>
<dbReference type="OMA" id="KEHPTDY"/>
<sequence>MTFRAVWLLPLPGSGPEEIVFLKTYPTVEKRALVFSGSENHVPLPSESALYDATLEELGLKQPGTKFVESRDTCDKEFQKPIFEIRVPGGKLWPVVIIQKFGLLLCCLPLVEQGCEPRPPLTEILGVSLGLSLLSAIADFMGHLPKDFSASHPKVLELYSYMCQAAPFGTLVDSNPTTIREAIQNKHSTQLIATNAKQPAWRPIMTKGKGQVHFAITEQVRAVLYNSSNMEDACSVYGTITCKADLEGVTPEVSMALIVPQDSPPLDNLIVHPCVQGGDTQIISSGMPGMTSRSTPAKLTRRRLRFIPPREAFTLGYYTSSPSATVTSPPLTASYQMKGTEREVTLTVTIKLNTRVKNALEYCEVQLPFYNRGIITEIDPAPSIGSVVLPNDRRRLGWNVGTRFPSRTLEATLQAKVQFAEFDKKRSSDSYEDPFCVGLNAYAMIYFKVPEYTYTGCQIDPRSLQIHPSAKPKLNTVREFSSAEYKVWNSHGDAQAVFPVPKYLLH</sequence>
<evidence type="ECO:0000313" key="10">
    <source>
        <dbReference type="Proteomes" id="UP000694845"/>
    </source>
</evidence>
<evidence type="ECO:0000256" key="3">
    <source>
        <dbReference type="ARBA" id="ARBA00021851"/>
    </source>
</evidence>
<protein>
    <recommendedName>
        <fullName evidence="3">AP-5 complex subunit mu-1</fullName>
    </recommendedName>
    <alternativeName>
        <fullName evidence="8">Adaptor-related protein complex 5 subunit mu-1</fullName>
    </alternativeName>
</protein>
<dbReference type="OrthoDB" id="1877176at2759"/>
<dbReference type="InterPro" id="IPR028565">
    <property type="entry name" value="MHD"/>
</dbReference>
<gene>
    <name evidence="11" type="primary">LOC110976799</name>
</gene>
<keyword evidence="6" id="KW-0472">Membrane</keyword>
<evidence type="ECO:0000256" key="7">
    <source>
        <dbReference type="ARBA" id="ARBA00029433"/>
    </source>
</evidence>
<dbReference type="PROSITE" id="PS51072">
    <property type="entry name" value="MHD"/>
    <property type="match status" value="1"/>
</dbReference>
<dbReference type="Pfam" id="PF00928">
    <property type="entry name" value="Adap_comp_sub"/>
    <property type="match status" value="1"/>
</dbReference>
<evidence type="ECO:0000256" key="1">
    <source>
        <dbReference type="ARBA" id="ARBA00005324"/>
    </source>
</evidence>
<evidence type="ECO:0000256" key="8">
    <source>
        <dbReference type="ARBA" id="ARBA00030827"/>
    </source>
</evidence>
<dbReference type="Gene3D" id="2.60.40.1170">
    <property type="entry name" value="Mu homology domain, subdomain B"/>
    <property type="match status" value="2"/>
</dbReference>
<reference evidence="11" key="1">
    <citation type="submission" date="2025-08" db="UniProtKB">
        <authorList>
            <consortium name="RefSeq"/>
        </authorList>
    </citation>
    <scope>IDENTIFICATION</scope>
</reference>
<dbReference type="PANTHER" id="PTHR16082:SF2">
    <property type="entry name" value="AP-5 COMPLEX SUBUNIT MU-1"/>
    <property type="match status" value="1"/>
</dbReference>
<evidence type="ECO:0000313" key="11">
    <source>
        <dbReference type="RefSeq" id="XP_022086090.1"/>
    </source>
</evidence>
<dbReference type="RefSeq" id="XP_022086090.1">
    <property type="nucleotide sequence ID" value="XM_022230398.1"/>
</dbReference>
<dbReference type="PANTHER" id="PTHR16082">
    <property type="entry name" value="AP-5 COMPLEX SUBUNIT MU-1"/>
    <property type="match status" value="1"/>
</dbReference>
<dbReference type="GO" id="GO:0005770">
    <property type="term" value="C:late endosome"/>
    <property type="evidence" value="ECO:0007669"/>
    <property type="project" value="TreeGrafter"/>
</dbReference>
<keyword evidence="4" id="KW-0813">Transport</keyword>
<dbReference type="SUPFAM" id="SSF49447">
    <property type="entry name" value="Second domain of Mu2 adaptin subunit (ap50) of ap2 adaptor"/>
    <property type="match status" value="1"/>
</dbReference>
<dbReference type="InterPro" id="IPR039591">
    <property type="entry name" value="AP5M1"/>
</dbReference>
<evidence type="ECO:0000259" key="9">
    <source>
        <dbReference type="PROSITE" id="PS51072"/>
    </source>
</evidence>
<organism evidence="10 11">
    <name type="scientific">Acanthaster planci</name>
    <name type="common">Crown-of-thorns starfish</name>
    <dbReference type="NCBI Taxonomy" id="133434"/>
    <lineage>
        <taxon>Eukaryota</taxon>
        <taxon>Metazoa</taxon>
        <taxon>Echinodermata</taxon>
        <taxon>Eleutherozoa</taxon>
        <taxon>Asterozoa</taxon>
        <taxon>Asteroidea</taxon>
        <taxon>Valvatacea</taxon>
        <taxon>Valvatida</taxon>
        <taxon>Acanthasteridae</taxon>
        <taxon>Acanthaster</taxon>
    </lineage>
</organism>
<dbReference type="GeneID" id="110976799"/>
<dbReference type="AlphaFoldDB" id="A0A8B7Y1B7"/>
<dbReference type="InterPro" id="IPR036168">
    <property type="entry name" value="AP2_Mu_C_sf"/>
</dbReference>
<evidence type="ECO:0000256" key="2">
    <source>
        <dbReference type="ARBA" id="ARBA00011174"/>
    </source>
</evidence>
<dbReference type="GO" id="GO:0016197">
    <property type="term" value="P:endosomal transport"/>
    <property type="evidence" value="ECO:0007669"/>
    <property type="project" value="TreeGrafter"/>
</dbReference>
<feature type="domain" description="MHD" evidence="9">
    <location>
        <begin position="209"/>
        <end position="488"/>
    </location>
</feature>
<dbReference type="GO" id="GO:0005764">
    <property type="term" value="C:lysosome"/>
    <property type="evidence" value="ECO:0007669"/>
    <property type="project" value="TreeGrafter"/>
</dbReference>
<dbReference type="GO" id="GO:0030119">
    <property type="term" value="C:AP-type membrane coat adaptor complex"/>
    <property type="evidence" value="ECO:0007669"/>
    <property type="project" value="TreeGrafter"/>
</dbReference>
<accession>A0A8B7Y1B7</accession>
<comment type="subcellular location">
    <subcellularLocation>
        <location evidence="7">Endomembrane system</location>
        <topology evidence="7">Peripheral membrane protein</topology>
        <orientation evidence="7">Cytoplasmic side</orientation>
    </subcellularLocation>
</comment>
<keyword evidence="10" id="KW-1185">Reference proteome</keyword>
<dbReference type="CTD" id="55745"/>
<dbReference type="Proteomes" id="UP000694845">
    <property type="component" value="Unplaced"/>
</dbReference>
<evidence type="ECO:0000256" key="4">
    <source>
        <dbReference type="ARBA" id="ARBA00022448"/>
    </source>
</evidence>